<accession>A0A444VM11</accession>
<feature type="domain" description="HTH araC/xylS-type" evidence="5">
    <location>
        <begin position="252"/>
        <end position="355"/>
    </location>
</feature>
<keyword evidence="4" id="KW-0812">Transmembrane</keyword>
<dbReference type="EMBL" id="JJMP01000004">
    <property type="protein sequence ID" value="RYC51769.1"/>
    <property type="molecule type" value="Genomic_DNA"/>
</dbReference>
<protein>
    <recommendedName>
        <fullName evidence="5">HTH araC/xylS-type domain-containing protein</fullName>
    </recommendedName>
</protein>
<feature type="transmembrane region" description="Helical" evidence="4">
    <location>
        <begin position="63"/>
        <end position="85"/>
    </location>
</feature>
<keyword evidence="4" id="KW-0472">Membrane</keyword>
<keyword evidence="1" id="KW-0805">Transcription regulation</keyword>
<feature type="transmembrane region" description="Helical" evidence="4">
    <location>
        <begin position="202"/>
        <end position="223"/>
    </location>
</feature>
<evidence type="ECO:0000313" key="6">
    <source>
        <dbReference type="EMBL" id="RYC51769.1"/>
    </source>
</evidence>
<keyword evidence="7" id="KW-1185">Reference proteome</keyword>
<dbReference type="GO" id="GO:0003700">
    <property type="term" value="F:DNA-binding transcription factor activity"/>
    <property type="evidence" value="ECO:0007669"/>
    <property type="project" value="InterPro"/>
</dbReference>
<keyword evidence="3" id="KW-0804">Transcription</keyword>
<dbReference type="PANTHER" id="PTHR43280:SF29">
    <property type="entry name" value="ARAC-FAMILY TRANSCRIPTIONAL REGULATOR"/>
    <property type="match status" value="1"/>
</dbReference>
<dbReference type="PROSITE" id="PS01124">
    <property type="entry name" value="HTH_ARAC_FAMILY_2"/>
    <property type="match status" value="1"/>
</dbReference>
<feature type="transmembrane region" description="Helical" evidence="4">
    <location>
        <begin position="176"/>
        <end position="196"/>
    </location>
</feature>
<keyword evidence="2" id="KW-0238">DNA-binding</keyword>
<evidence type="ECO:0000256" key="3">
    <source>
        <dbReference type="ARBA" id="ARBA00023163"/>
    </source>
</evidence>
<feature type="transmembrane region" description="Helical" evidence="4">
    <location>
        <begin position="30"/>
        <end position="51"/>
    </location>
</feature>
<sequence length="362" mass="41842">MIDLLQKITLFNFLLFTVLIWYHRKKLDDAIFIFSFFLLGKGITLLSNLLLEGSIFSGNGFAFYSGVLLNSFLLFYAPILYWFTLNIVRSGVSIKKFILHFVPFFIFTILNVILVILLVIGVRNSGFESFLMLRNNFQSLYFLQVVAYTGISFWTVHRTEKRNPSFNKMLKWLKQVLLLFLAIWVLFFSSSVLQNNSTFSEILTLIGVFFLLLLSNATIVLMLSSPEVFYNNLSVKLKKEPNNDVINKKVYNRLCDLMVNRELYKNADLKIGDLSTALGESPRNVSSLINNFFKGNFYDFVNYYRIEEAKSLLKNGKDDMTILTILYESGFNNKSVFNAVFKKMVGETPSAYRKNHITKLYG</sequence>
<proteinExistence type="predicted"/>
<dbReference type="Pfam" id="PF12833">
    <property type="entry name" value="HTH_18"/>
    <property type="match status" value="1"/>
</dbReference>
<dbReference type="InterPro" id="IPR009057">
    <property type="entry name" value="Homeodomain-like_sf"/>
</dbReference>
<dbReference type="Gene3D" id="1.10.10.60">
    <property type="entry name" value="Homeodomain-like"/>
    <property type="match status" value="1"/>
</dbReference>
<organism evidence="6 7">
    <name type="scientific">Flagellimonas olearia</name>
    <dbReference type="NCBI Taxonomy" id="552546"/>
    <lineage>
        <taxon>Bacteria</taxon>
        <taxon>Pseudomonadati</taxon>
        <taxon>Bacteroidota</taxon>
        <taxon>Flavobacteriia</taxon>
        <taxon>Flavobacteriales</taxon>
        <taxon>Flavobacteriaceae</taxon>
        <taxon>Flagellimonas</taxon>
    </lineage>
</organism>
<evidence type="ECO:0000256" key="1">
    <source>
        <dbReference type="ARBA" id="ARBA00023015"/>
    </source>
</evidence>
<evidence type="ECO:0000256" key="4">
    <source>
        <dbReference type="SAM" id="Phobius"/>
    </source>
</evidence>
<evidence type="ECO:0000259" key="5">
    <source>
        <dbReference type="PROSITE" id="PS01124"/>
    </source>
</evidence>
<dbReference type="PANTHER" id="PTHR43280">
    <property type="entry name" value="ARAC-FAMILY TRANSCRIPTIONAL REGULATOR"/>
    <property type="match status" value="1"/>
</dbReference>
<dbReference type="PROSITE" id="PS00041">
    <property type="entry name" value="HTH_ARAC_FAMILY_1"/>
    <property type="match status" value="1"/>
</dbReference>
<name>A0A444VM11_9FLAO</name>
<dbReference type="SUPFAM" id="SSF46689">
    <property type="entry name" value="Homeodomain-like"/>
    <property type="match status" value="1"/>
</dbReference>
<dbReference type="AlphaFoldDB" id="A0A444VM11"/>
<reference evidence="6 7" key="1">
    <citation type="submission" date="2014-04" db="EMBL/GenBank/DDBJ databases">
        <title>Whole genome of Muricauda olearia.</title>
        <authorList>
            <person name="Zhang X.-H."/>
            <person name="Tang K."/>
        </authorList>
    </citation>
    <scope>NUCLEOTIDE SEQUENCE [LARGE SCALE GENOMIC DNA]</scope>
    <source>
        <strain evidence="6 7">Th120</strain>
    </source>
</reference>
<dbReference type="InterPro" id="IPR018062">
    <property type="entry name" value="HTH_AraC-typ_CS"/>
</dbReference>
<dbReference type="Proteomes" id="UP000290261">
    <property type="component" value="Unassembled WGS sequence"/>
</dbReference>
<dbReference type="InterPro" id="IPR018060">
    <property type="entry name" value="HTH_AraC"/>
</dbReference>
<evidence type="ECO:0000313" key="7">
    <source>
        <dbReference type="Proteomes" id="UP000290261"/>
    </source>
</evidence>
<gene>
    <name evidence="6" type="ORF">DN53_13160</name>
</gene>
<keyword evidence="4" id="KW-1133">Transmembrane helix</keyword>
<feature type="transmembrane region" description="Helical" evidence="4">
    <location>
        <begin position="97"/>
        <end position="120"/>
    </location>
</feature>
<evidence type="ECO:0000256" key="2">
    <source>
        <dbReference type="ARBA" id="ARBA00023125"/>
    </source>
</evidence>
<feature type="transmembrane region" description="Helical" evidence="4">
    <location>
        <begin position="6"/>
        <end position="23"/>
    </location>
</feature>
<dbReference type="GO" id="GO:0043565">
    <property type="term" value="F:sequence-specific DNA binding"/>
    <property type="evidence" value="ECO:0007669"/>
    <property type="project" value="InterPro"/>
</dbReference>
<feature type="transmembrane region" description="Helical" evidence="4">
    <location>
        <begin position="140"/>
        <end position="156"/>
    </location>
</feature>
<dbReference type="SMART" id="SM00342">
    <property type="entry name" value="HTH_ARAC"/>
    <property type="match status" value="1"/>
</dbReference>
<comment type="caution">
    <text evidence="6">The sequence shown here is derived from an EMBL/GenBank/DDBJ whole genome shotgun (WGS) entry which is preliminary data.</text>
</comment>